<accession>A0A9N8EBV3</accession>
<protein>
    <recommendedName>
        <fullName evidence="5">Transmembrane protein</fullName>
    </recommendedName>
</protein>
<feature type="region of interest" description="Disordered" evidence="1">
    <location>
        <begin position="1"/>
        <end position="138"/>
    </location>
</feature>
<feature type="compositionally biased region" description="Low complexity" evidence="1">
    <location>
        <begin position="45"/>
        <end position="54"/>
    </location>
</feature>
<keyword evidence="4" id="KW-1185">Reference proteome</keyword>
<reference evidence="3" key="1">
    <citation type="submission" date="2020-06" db="EMBL/GenBank/DDBJ databases">
        <authorList>
            <consortium name="Plant Systems Biology data submission"/>
        </authorList>
    </citation>
    <scope>NUCLEOTIDE SEQUENCE</scope>
    <source>
        <strain evidence="3">D6</strain>
    </source>
</reference>
<keyword evidence="2" id="KW-1133">Transmembrane helix</keyword>
<feature type="transmembrane region" description="Helical" evidence="2">
    <location>
        <begin position="313"/>
        <end position="335"/>
    </location>
</feature>
<evidence type="ECO:0000313" key="3">
    <source>
        <dbReference type="EMBL" id="CAB9516359.1"/>
    </source>
</evidence>
<feature type="compositionally biased region" description="Acidic residues" evidence="1">
    <location>
        <begin position="26"/>
        <end position="39"/>
    </location>
</feature>
<feature type="region of interest" description="Disordered" evidence="1">
    <location>
        <begin position="349"/>
        <end position="371"/>
    </location>
</feature>
<keyword evidence="2" id="KW-0812">Transmembrane</keyword>
<feature type="transmembrane region" description="Helical" evidence="2">
    <location>
        <begin position="173"/>
        <end position="193"/>
    </location>
</feature>
<organism evidence="3 4">
    <name type="scientific">Seminavis robusta</name>
    <dbReference type="NCBI Taxonomy" id="568900"/>
    <lineage>
        <taxon>Eukaryota</taxon>
        <taxon>Sar</taxon>
        <taxon>Stramenopiles</taxon>
        <taxon>Ochrophyta</taxon>
        <taxon>Bacillariophyta</taxon>
        <taxon>Bacillariophyceae</taxon>
        <taxon>Bacillariophycidae</taxon>
        <taxon>Naviculales</taxon>
        <taxon>Naviculaceae</taxon>
        <taxon>Seminavis</taxon>
    </lineage>
</organism>
<feature type="compositionally biased region" description="Basic and acidic residues" evidence="1">
    <location>
        <begin position="356"/>
        <end position="371"/>
    </location>
</feature>
<comment type="caution">
    <text evidence="3">The sequence shown here is derived from an EMBL/GenBank/DDBJ whole genome shotgun (WGS) entry which is preliminary data.</text>
</comment>
<keyword evidence="2" id="KW-0472">Membrane</keyword>
<evidence type="ECO:0008006" key="5">
    <source>
        <dbReference type="Google" id="ProtNLM"/>
    </source>
</evidence>
<name>A0A9N8EBV3_9STRA</name>
<feature type="transmembrane region" description="Helical" evidence="2">
    <location>
        <begin position="287"/>
        <end position="307"/>
    </location>
</feature>
<gene>
    <name evidence="3" type="ORF">SEMRO_777_G201040.2</name>
</gene>
<evidence type="ECO:0000256" key="1">
    <source>
        <dbReference type="SAM" id="MobiDB-lite"/>
    </source>
</evidence>
<dbReference type="AlphaFoldDB" id="A0A9N8EBV3"/>
<proteinExistence type="predicted"/>
<evidence type="ECO:0000256" key="2">
    <source>
        <dbReference type="SAM" id="Phobius"/>
    </source>
</evidence>
<feature type="compositionally biased region" description="Polar residues" evidence="1">
    <location>
        <begin position="1"/>
        <end position="20"/>
    </location>
</feature>
<evidence type="ECO:0000313" key="4">
    <source>
        <dbReference type="Proteomes" id="UP001153069"/>
    </source>
</evidence>
<feature type="compositionally biased region" description="Low complexity" evidence="1">
    <location>
        <begin position="72"/>
        <end position="89"/>
    </location>
</feature>
<dbReference type="EMBL" id="CAICTM010000776">
    <property type="protein sequence ID" value="CAB9516359.1"/>
    <property type="molecule type" value="Genomic_DNA"/>
</dbReference>
<dbReference type="Proteomes" id="UP001153069">
    <property type="component" value="Unassembled WGS sequence"/>
</dbReference>
<sequence>MDEDSTLQVPQAQWQIQHALNNGERMDDEPERMDEDEGGREDSFNESGRSSSSSPTGGAWHAITSFWGGGFQQQPQQQQRPQQGRSSPRNKGEKVDMGDDCREEDMTMEREGGDPYDSRIHEPLKRGQEDGGRANKRRRLEDASVAFYQAVPGLSERQQAIVEYSAPSTFTPLFYFIGYTPFAVTWVMVMYTGHFLQTALSTFGPETENLRWKAWISPLAHHLIDTYVWNHSMITVMLLYPEWFGSTAYWCAVFFTMCQQCCYLCVSLKAHFMRHTHELKTSCHRQIQIRFMDCFLLYLLATLNFILARLLGYPILLYIGLVEFNVCPIYIVWAYKKRFDAALKPVAVNQQSDGQKNNDDTKKDEDNKKDK</sequence>
<feature type="compositionally biased region" description="Basic and acidic residues" evidence="1">
    <location>
        <begin position="90"/>
        <end position="133"/>
    </location>
</feature>
<feature type="transmembrane region" description="Helical" evidence="2">
    <location>
        <begin position="247"/>
        <end position="266"/>
    </location>
</feature>